<proteinExistence type="predicted"/>
<gene>
    <name evidence="2" type="ORF">DDB_G0281223</name>
</gene>
<dbReference type="OMA" id="HPSKEFE"/>
<organism evidence="2 3">
    <name type="scientific">Dictyostelium discoideum</name>
    <name type="common">Social amoeba</name>
    <dbReference type="NCBI Taxonomy" id="44689"/>
    <lineage>
        <taxon>Eukaryota</taxon>
        <taxon>Amoebozoa</taxon>
        <taxon>Evosea</taxon>
        <taxon>Eumycetozoa</taxon>
        <taxon>Dictyostelia</taxon>
        <taxon>Dictyosteliales</taxon>
        <taxon>Dictyosteliaceae</taxon>
        <taxon>Dictyostelium</taxon>
    </lineage>
</organism>
<comment type="caution">
    <text evidence="2">The sequence shown here is derived from an EMBL/GenBank/DDBJ whole genome shotgun (WGS) entry which is preliminary data.</text>
</comment>
<dbReference type="InParanoid" id="Q54U81"/>
<accession>Q54U81</accession>
<sequence>MIRDKSSIYFQCREEAKIIKKETDKKEFLTFMSERSYNNNQPSQIPSSSPSSLSFPNIFFNKSSNNNNNNNNYNFKTSTSTSPSTSSFIPSQQPREKLVNKPYCFNCGKEFGIFTSKISCDLCNINFCVPCIKKISSKDITGVLREGQVKNYCPKCVFIVTREETSRKFSFYCEKALQDPIYLIFNEITLVRKSISGCLPNFEYLAESITNFNNASAKNRETFLQVYNEVITLQNDLSVLFKDFDKNLKLISSCGGPSITKNQDKVKLNMKSTYISFLQQNLPKFKTIQNQLLHLEMNTCTNTYIFLSRISLDNRLNREFWQKYGNAFQNTISIVKQDLFNATIKCGENWDKQKSIIDDLIVSEEKSDLNLFVPPNKEIESTLLRKNIEFLSKILDQINVRVKPDELINSKDSIKQLRDNLSIVHKQGLVF</sequence>
<dbReference type="VEuPathDB" id="AmoebaDB:DDB_G0281223"/>
<dbReference type="GeneID" id="8622952"/>
<dbReference type="InterPro" id="IPR011011">
    <property type="entry name" value="Znf_FYVE_PHD"/>
</dbReference>
<evidence type="ECO:0000313" key="2">
    <source>
        <dbReference type="EMBL" id="EAL66908.1"/>
    </source>
</evidence>
<dbReference type="CDD" id="cd00065">
    <property type="entry name" value="FYVE_like_SF"/>
    <property type="match status" value="1"/>
</dbReference>
<name>Q54U81_DICDI</name>
<dbReference type="eggNOG" id="ENOG502RAB9">
    <property type="taxonomic scope" value="Eukaryota"/>
</dbReference>
<feature type="compositionally biased region" description="Low complexity" evidence="1">
    <location>
        <begin position="70"/>
        <end position="87"/>
    </location>
</feature>
<dbReference type="AlphaFoldDB" id="Q54U81"/>
<reference evidence="2 3" key="1">
    <citation type="journal article" date="2005" name="Nature">
        <title>The genome of the social amoeba Dictyostelium discoideum.</title>
        <authorList>
            <consortium name="The Dictyostelium discoideum Sequencing Consortium"/>
            <person name="Eichinger L."/>
            <person name="Pachebat J.A."/>
            <person name="Glockner G."/>
            <person name="Rajandream M.A."/>
            <person name="Sucgang R."/>
            <person name="Berriman M."/>
            <person name="Song J."/>
            <person name="Olsen R."/>
            <person name="Szafranski K."/>
            <person name="Xu Q."/>
            <person name="Tunggal B."/>
            <person name="Kummerfeld S."/>
            <person name="Madera M."/>
            <person name="Konfortov B.A."/>
            <person name="Rivero F."/>
            <person name="Bankier A.T."/>
            <person name="Lehmann R."/>
            <person name="Hamlin N."/>
            <person name="Davies R."/>
            <person name="Gaudet P."/>
            <person name="Fey P."/>
            <person name="Pilcher K."/>
            <person name="Chen G."/>
            <person name="Saunders D."/>
            <person name="Sodergren E."/>
            <person name="Davis P."/>
            <person name="Kerhornou A."/>
            <person name="Nie X."/>
            <person name="Hall N."/>
            <person name="Anjard C."/>
            <person name="Hemphill L."/>
            <person name="Bason N."/>
            <person name="Farbrother P."/>
            <person name="Desany B."/>
            <person name="Just E."/>
            <person name="Morio T."/>
            <person name="Rost R."/>
            <person name="Churcher C."/>
            <person name="Cooper J."/>
            <person name="Haydock S."/>
            <person name="van Driessche N."/>
            <person name="Cronin A."/>
            <person name="Goodhead I."/>
            <person name="Muzny D."/>
            <person name="Mourier T."/>
            <person name="Pain A."/>
            <person name="Lu M."/>
            <person name="Harper D."/>
            <person name="Lindsay R."/>
            <person name="Hauser H."/>
            <person name="James K."/>
            <person name="Quiles M."/>
            <person name="Madan Babu M."/>
            <person name="Saito T."/>
            <person name="Buchrieser C."/>
            <person name="Wardroper A."/>
            <person name="Felder M."/>
            <person name="Thangavelu M."/>
            <person name="Johnson D."/>
            <person name="Knights A."/>
            <person name="Loulseged H."/>
            <person name="Mungall K."/>
            <person name="Oliver K."/>
            <person name="Price C."/>
            <person name="Quail M.A."/>
            <person name="Urushihara H."/>
            <person name="Hernandez J."/>
            <person name="Rabbinowitsch E."/>
            <person name="Steffen D."/>
            <person name="Sanders M."/>
            <person name="Ma J."/>
            <person name="Kohara Y."/>
            <person name="Sharp S."/>
            <person name="Simmonds M."/>
            <person name="Spiegler S."/>
            <person name="Tivey A."/>
            <person name="Sugano S."/>
            <person name="White B."/>
            <person name="Walker D."/>
            <person name="Woodward J."/>
            <person name="Winckler T."/>
            <person name="Tanaka Y."/>
            <person name="Shaulsky G."/>
            <person name="Schleicher M."/>
            <person name="Weinstock G."/>
            <person name="Rosenthal A."/>
            <person name="Cox E.C."/>
            <person name="Chisholm R.L."/>
            <person name="Gibbs R."/>
            <person name="Loomis W.F."/>
            <person name="Platzer M."/>
            <person name="Kay R.R."/>
            <person name="Williams J."/>
            <person name="Dear P.H."/>
            <person name="Noegel A.A."/>
            <person name="Barrell B."/>
            <person name="Kuspa A."/>
        </authorList>
    </citation>
    <scope>NUCLEOTIDE SEQUENCE [LARGE SCALE GENOMIC DNA]</scope>
    <source>
        <strain evidence="2 3">AX4</strain>
    </source>
</reference>
<dbReference type="dictyBase" id="DDB_G0281223"/>
<dbReference type="KEGG" id="ddi:DDB_G0281223"/>
<evidence type="ECO:0000313" key="3">
    <source>
        <dbReference type="Proteomes" id="UP000002195"/>
    </source>
</evidence>
<evidence type="ECO:0000256" key="1">
    <source>
        <dbReference type="SAM" id="MobiDB-lite"/>
    </source>
</evidence>
<dbReference type="Gene3D" id="3.30.40.10">
    <property type="entry name" value="Zinc/RING finger domain, C3HC4 (zinc finger)"/>
    <property type="match status" value="1"/>
</dbReference>
<dbReference type="HOGENOM" id="CLU_636844_0_0_1"/>
<dbReference type="SUPFAM" id="SSF57903">
    <property type="entry name" value="FYVE/PHD zinc finger"/>
    <property type="match status" value="1"/>
</dbReference>
<dbReference type="Proteomes" id="UP000002195">
    <property type="component" value="Unassembled WGS sequence"/>
</dbReference>
<dbReference type="RefSeq" id="XP_640895.1">
    <property type="nucleotide sequence ID" value="XM_635803.1"/>
</dbReference>
<dbReference type="InterPro" id="IPR013083">
    <property type="entry name" value="Znf_RING/FYVE/PHD"/>
</dbReference>
<dbReference type="SMR" id="Q54U81"/>
<dbReference type="FunCoup" id="Q54U81">
    <property type="interactions" value="744"/>
</dbReference>
<feature type="region of interest" description="Disordered" evidence="1">
    <location>
        <begin position="70"/>
        <end position="91"/>
    </location>
</feature>
<keyword evidence="3" id="KW-1185">Reference proteome</keyword>
<dbReference type="EMBL" id="AAFI02000040">
    <property type="protein sequence ID" value="EAL66908.1"/>
    <property type="molecule type" value="Genomic_DNA"/>
</dbReference>
<protein>
    <submittedName>
        <fullName evidence="2">Uncharacterized protein</fullName>
    </submittedName>
</protein>
<dbReference type="PaxDb" id="44689-DDB0204091"/>